<evidence type="ECO:0000256" key="5">
    <source>
        <dbReference type="ARBA" id="ARBA00022825"/>
    </source>
</evidence>
<dbReference type="Gene3D" id="2.40.10.10">
    <property type="entry name" value="Trypsin-like serine proteases"/>
    <property type="match status" value="2"/>
</dbReference>
<evidence type="ECO:0000256" key="4">
    <source>
        <dbReference type="ARBA" id="ARBA00022801"/>
    </source>
</evidence>
<comment type="caution">
    <text evidence="10">The sequence shown here is derived from an EMBL/GenBank/DDBJ whole genome shotgun (WGS) entry which is preliminary data.</text>
</comment>
<proteinExistence type="inferred from homology"/>
<keyword evidence="11" id="KW-1185">Reference proteome</keyword>
<keyword evidence="10" id="KW-0540">Nuclease</keyword>
<keyword evidence="3" id="KW-0732">Signal</keyword>
<evidence type="ECO:0000259" key="9">
    <source>
        <dbReference type="SMART" id="SM00892"/>
    </source>
</evidence>
<dbReference type="RefSeq" id="WP_187248366.1">
    <property type="nucleotide sequence ID" value="NZ_BAAAOK010000021.1"/>
</dbReference>
<dbReference type="InterPro" id="IPR001604">
    <property type="entry name" value="Endo_G_ENPP1-like_dom"/>
</dbReference>
<evidence type="ECO:0000256" key="7">
    <source>
        <dbReference type="SAM" id="MobiDB-lite"/>
    </source>
</evidence>
<comment type="similarity">
    <text evidence="1 6">Belongs to the peptidase S1B family.</text>
</comment>
<evidence type="ECO:0000256" key="6">
    <source>
        <dbReference type="RuleBase" id="RU004296"/>
    </source>
</evidence>
<evidence type="ECO:0000256" key="1">
    <source>
        <dbReference type="ARBA" id="ARBA00008764"/>
    </source>
</evidence>
<feature type="domain" description="ENPP1-3/EXOG-like endonuclease/phosphodiesterase" evidence="8">
    <location>
        <begin position="442"/>
        <end position="655"/>
    </location>
</feature>
<dbReference type="Pfam" id="PF13365">
    <property type="entry name" value="Trypsin_2"/>
    <property type="match status" value="1"/>
</dbReference>
<dbReference type="InterPro" id="IPR040255">
    <property type="entry name" value="Non-specific_endonuclease"/>
</dbReference>
<dbReference type="Gene3D" id="3.40.570.10">
    <property type="entry name" value="Extracellular Endonuclease, subunit A"/>
    <property type="match status" value="1"/>
</dbReference>
<dbReference type="Pfam" id="PF01223">
    <property type="entry name" value="Endonuclease_NS"/>
    <property type="match status" value="1"/>
</dbReference>
<dbReference type="InterPro" id="IPR044925">
    <property type="entry name" value="His-Me_finger_sf"/>
</dbReference>
<dbReference type="PANTHER" id="PTHR13966:SF5">
    <property type="entry name" value="ENDONUCLEASE G, MITOCHONDRIAL"/>
    <property type="match status" value="1"/>
</dbReference>
<gene>
    <name evidence="10" type="ORF">HKK74_38460</name>
</gene>
<dbReference type="EMBL" id="JABVEC010000069">
    <property type="protein sequence ID" value="MBC6471327.1"/>
    <property type="molecule type" value="Genomic_DNA"/>
</dbReference>
<protein>
    <recommendedName>
        <fullName evidence="6">Serine protease</fullName>
        <ecNumber evidence="6">3.4.21.-</ecNumber>
    </recommendedName>
</protein>
<dbReference type="InterPro" id="IPR008256">
    <property type="entry name" value="Peptidase_S1B"/>
</dbReference>
<evidence type="ECO:0000256" key="2">
    <source>
        <dbReference type="ARBA" id="ARBA00022670"/>
    </source>
</evidence>
<organism evidence="10 11">
    <name type="scientific">Actinomadura alba</name>
    <dbReference type="NCBI Taxonomy" id="406431"/>
    <lineage>
        <taxon>Bacteria</taxon>
        <taxon>Bacillati</taxon>
        <taxon>Actinomycetota</taxon>
        <taxon>Actinomycetes</taxon>
        <taxon>Streptosporangiales</taxon>
        <taxon>Thermomonosporaceae</taxon>
        <taxon>Actinomadura</taxon>
    </lineage>
</organism>
<keyword evidence="5 6" id="KW-0720">Serine protease</keyword>
<feature type="domain" description="DNA/RNA non-specific endonuclease/pyrophosphatase/phosphodiesterase" evidence="9">
    <location>
        <begin position="441"/>
        <end position="655"/>
    </location>
</feature>
<keyword evidence="10" id="KW-0255">Endonuclease</keyword>
<feature type="region of interest" description="Disordered" evidence="7">
    <location>
        <begin position="323"/>
        <end position="344"/>
    </location>
</feature>
<dbReference type="PANTHER" id="PTHR13966">
    <property type="entry name" value="ENDONUCLEASE RELATED"/>
    <property type="match status" value="1"/>
</dbReference>
<dbReference type="PRINTS" id="PR00839">
    <property type="entry name" value="V8PROTEASE"/>
</dbReference>
<dbReference type="SUPFAM" id="SSF54060">
    <property type="entry name" value="His-Me finger endonucleases"/>
    <property type="match status" value="1"/>
</dbReference>
<dbReference type="EC" id="3.4.21.-" evidence="6"/>
<keyword evidence="4 6" id="KW-0378">Hydrolase</keyword>
<dbReference type="InterPro" id="IPR020821">
    <property type="entry name" value="ENPP1-3/EXOG-like_nuc-like"/>
</dbReference>
<accession>A0ABR7M3Q5</accession>
<dbReference type="InterPro" id="IPR044929">
    <property type="entry name" value="DNA/RNA_non-sp_Endonuclease_sf"/>
</dbReference>
<dbReference type="InterPro" id="IPR009003">
    <property type="entry name" value="Peptidase_S1_PA"/>
</dbReference>
<dbReference type="InterPro" id="IPR043504">
    <property type="entry name" value="Peptidase_S1_PA_chymotrypsin"/>
</dbReference>
<evidence type="ECO:0000313" key="11">
    <source>
        <dbReference type="Proteomes" id="UP000805614"/>
    </source>
</evidence>
<dbReference type="Proteomes" id="UP000805614">
    <property type="component" value="Unassembled WGS sequence"/>
</dbReference>
<reference evidence="10 11" key="1">
    <citation type="submission" date="2020-06" db="EMBL/GenBank/DDBJ databases">
        <title>Actinomadura xiongansis sp. nov., isolated from soil of Baiyangdian.</title>
        <authorList>
            <person name="Zhang X."/>
        </authorList>
    </citation>
    <scope>NUCLEOTIDE SEQUENCE [LARGE SCALE GENOMIC DNA]</scope>
    <source>
        <strain evidence="10 11">HBUM206468</strain>
    </source>
</reference>
<dbReference type="CDD" id="cd00091">
    <property type="entry name" value="NUC"/>
    <property type="match status" value="1"/>
</dbReference>
<dbReference type="SMART" id="SM00892">
    <property type="entry name" value="Endonuclease_NS"/>
    <property type="match status" value="1"/>
</dbReference>
<dbReference type="GO" id="GO:0004519">
    <property type="term" value="F:endonuclease activity"/>
    <property type="evidence" value="ECO:0007669"/>
    <property type="project" value="UniProtKB-KW"/>
</dbReference>
<name>A0ABR7M3Q5_9ACTN</name>
<keyword evidence="2 6" id="KW-0645">Protease</keyword>
<feature type="compositionally biased region" description="Basic and acidic residues" evidence="7">
    <location>
        <begin position="361"/>
        <end position="375"/>
    </location>
</feature>
<evidence type="ECO:0000313" key="10">
    <source>
        <dbReference type="EMBL" id="MBC6471327.1"/>
    </source>
</evidence>
<evidence type="ECO:0000256" key="3">
    <source>
        <dbReference type="ARBA" id="ARBA00022729"/>
    </source>
</evidence>
<sequence>MESVGIAPSAVRDAVAVRVADRSEQRRQRIGVLREPGGIARADEPRRVATRIDRLSRHYADVRPVSPVAIAAGDPAAVSAAGAVLERVIQTSDLLGVGYLEGGATAARAVGRINIRDERGHLVGYGTGSLVSPELLLTNHHVLTDARTAEHSGIEFDYQDGVDGRPLPPRAFALDPERFFLADPELDIAVVAVKASPAELTPFGFNRLVASEGKTIVGDFVTIIQHPRGEKKQVALRENRIVDVLEAFLHYETDTEPGSSGSPVFNDQWEIVALHHASVPAPEHGELGGIVNEGTRVSRLLAFLRGRTFPSTQQTLVDRLFAEGTGPPAHRPTGRDRPSAAGATAQTVTLTVPFDIRLHCDPDGANDAHDAHGGDGADGADGPAPTPEDIQIDPDYARRKGYDPDFLSADHRVPLPTLHPDLVPQAAVNRLATGSPAFALPYHHFTVVLNKQRRLAFFTAVNIDGNTSVRLRRERDRWSLDPRVPADEQVGEEVYRDNPLDRGHLVRRLDPAWGGSPTVAKLANDDTFHFTNCTPQHEDFNQNQTTWAGLEDYILENADNRDLRVNVFTGPVLAADDEEYRGVRLPRQFWKVAVMVKRSGDLSATAYLLSQDELIDGLEFAPGEFSYGAYKTYQVSLRRIEDLTRLSFGTLTDADPFTRTEAVMTAKEITDPRQLIL</sequence>
<dbReference type="SUPFAM" id="SSF50494">
    <property type="entry name" value="Trypsin-like serine proteases"/>
    <property type="match status" value="1"/>
</dbReference>
<feature type="region of interest" description="Disordered" evidence="7">
    <location>
        <begin position="361"/>
        <end position="397"/>
    </location>
</feature>
<evidence type="ECO:0000259" key="8">
    <source>
        <dbReference type="SMART" id="SM00477"/>
    </source>
</evidence>
<dbReference type="SMART" id="SM00477">
    <property type="entry name" value="NUC"/>
    <property type="match status" value="1"/>
</dbReference>